<dbReference type="AlphaFoldDB" id="A0A1Z5YTD0"/>
<accession>A0A1Z5YTD0</accession>
<reference evidence="1 2" key="1">
    <citation type="submission" date="2014-06" db="EMBL/GenBank/DDBJ databases">
        <authorList>
            <person name="Ju J."/>
            <person name="Zhang J."/>
        </authorList>
    </citation>
    <scope>NUCLEOTIDE SEQUENCE [LARGE SCALE GENOMIC DNA]</scope>
    <source>
        <strain evidence="1 2">DsW_47</strain>
    </source>
</reference>
<name>A0A1Z5YTD0_9PROT</name>
<gene>
    <name evidence="1" type="ORF">HK14_08890</name>
</gene>
<organism evidence="1 2">
    <name type="scientific">Acetobacter cibinongensis</name>
    <dbReference type="NCBI Taxonomy" id="146475"/>
    <lineage>
        <taxon>Bacteria</taxon>
        <taxon>Pseudomonadati</taxon>
        <taxon>Pseudomonadota</taxon>
        <taxon>Alphaproteobacteria</taxon>
        <taxon>Acetobacterales</taxon>
        <taxon>Acetobacteraceae</taxon>
        <taxon>Acetobacter</taxon>
    </lineage>
</organism>
<evidence type="ECO:0000313" key="2">
    <source>
        <dbReference type="Proteomes" id="UP000196086"/>
    </source>
</evidence>
<sequence length="93" mass="10084">MNERVRPTEVDVGQVLSGAGQRVLDALSKEDILEVDALIRSSEEDVTISICEFESGDYESAAKCLVDGAVNLLLSAICFQRMANSIPVKADMH</sequence>
<dbReference type="EMBL" id="JOMQ01000044">
    <property type="protein sequence ID" value="OUJ01542.1"/>
    <property type="molecule type" value="Genomic_DNA"/>
</dbReference>
<protein>
    <submittedName>
        <fullName evidence="1">Uncharacterized protein</fullName>
    </submittedName>
</protein>
<proteinExistence type="predicted"/>
<evidence type="ECO:0000313" key="1">
    <source>
        <dbReference type="EMBL" id="OUJ01542.1"/>
    </source>
</evidence>
<dbReference type="Proteomes" id="UP000196086">
    <property type="component" value="Unassembled WGS sequence"/>
</dbReference>
<dbReference type="RefSeq" id="WP_086651621.1">
    <property type="nucleotide sequence ID" value="NZ_JOMQ01000044.1"/>
</dbReference>
<comment type="caution">
    <text evidence="1">The sequence shown here is derived from an EMBL/GenBank/DDBJ whole genome shotgun (WGS) entry which is preliminary data.</text>
</comment>